<gene>
    <name evidence="1" type="ORF">GCM10011320_19150</name>
</gene>
<dbReference type="SUPFAM" id="SSF52799">
    <property type="entry name" value="(Phosphotyrosine protein) phosphatases II"/>
    <property type="match status" value="1"/>
</dbReference>
<accession>A0A917KFF3</accession>
<evidence type="ECO:0000313" key="1">
    <source>
        <dbReference type="EMBL" id="GGJ12131.1"/>
    </source>
</evidence>
<dbReference type="InterPro" id="IPR029021">
    <property type="entry name" value="Prot-tyrosine_phosphatase-like"/>
</dbReference>
<reference evidence="1" key="2">
    <citation type="submission" date="2020-09" db="EMBL/GenBank/DDBJ databases">
        <authorList>
            <person name="Sun Q."/>
            <person name="Zhou Y."/>
        </authorList>
    </citation>
    <scope>NUCLEOTIDE SEQUENCE</scope>
    <source>
        <strain evidence="1">CGMCC 1.3617</strain>
    </source>
</reference>
<proteinExistence type="predicted"/>
<dbReference type="AlphaFoldDB" id="A0A917KFF3"/>
<comment type="caution">
    <text evidence="1">The sequence shown here is derived from an EMBL/GenBank/DDBJ whole genome shotgun (WGS) entry which is preliminary data.</text>
</comment>
<dbReference type="EMBL" id="BMKW01000004">
    <property type="protein sequence ID" value="GGJ12131.1"/>
    <property type="molecule type" value="Genomic_DNA"/>
</dbReference>
<protein>
    <recommendedName>
        <fullName evidence="3">Tyrosine specific protein phosphatases domain-containing protein</fullName>
    </recommendedName>
</protein>
<keyword evidence="2" id="KW-1185">Reference proteome</keyword>
<name>A0A917KFF3_9PROT</name>
<dbReference type="Proteomes" id="UP000661507">
    <property type="component" value="Unassembled WGS sequence"/>
</dbReference>
<evidence type="ECO:0008006" key="3">
    <source>
        <dbReference type="Google" id="ProtNLM"/>
    </source>
</evidence>
<organism evidence="1 2">
    <name type="scientific">Neoroseomonas lacus</name>
    <dbReference type="NCBI Taxonomy" id="287609"/>
    <lineage>
        <taxon>Bacteria</taxon>
        <taxon>Pseudomonadati</taxon>
        <taxon>Pseudomonadota</taxon>
        <taxon>Alphaproteobacteria</taxon>
        <taxon>Acetobacterales</taxon>
        <taxon>Acetobacteraceae</taxon>
        <taxon>Neoroseomonas</taxon>
    </lineage>
</organism>
<reference evidence="1" key="1">
    <citation type="journal article" date="2014" name="Int. J. Syst. Evol. Microbiol.">
        <title>Complete genome sequence of Corynebacterium casei LMG S-19264T (=DSM 44701T), isolated from a smear-ripened cheese.</title>
        <authorList>
            <consortium name="US DOE Joint Genome Institute (JGI-PGF)"/>
            <person name="Walter F."/>
            <person name="Albersmeier A."/>
            <person name="Kalinowski J."/>
            <person name="Ruckert C."/>
        </authorList>
    </citation>
    <scope>NUCLEOTIDE SEQUENCE</scope>
    <source>
        <strain evidence="1">CGMCC 1.3617</strain>
    </source>
</reference>
<dbReference type="RefSeq" id="WP_188966817.1">
    <property type="nucleotide sequence ID" value="NZ_BMKW01000004.1"/>
</dbReference>
<sequence>MTPRGTITLLVDGHPVRVTGGPFDALPDGARGLCLEAGSARVAEAEWRLDVPDFGVPDAAALCAVLGEMLAAMRERPGDVFHIGCKAGVGRSGVALACLAQMAGAVEGDAVAWLRACYVAEAIETAAQEEFVRGWRVREGHCPSPNLSPPKA</sequence>
<evidence type="ECO:0000313" key="2">
    <source>
        <dbReference type="Proteomes" id="UP000661507"/>
    </source>
</evidence>
<dbReference type="Gene3D" id="3.90.190.10">
    <property type="entry name" value="Protein tyrosine phosphatase superfamily"/>
    <property type="match status" value="1"/>
</dbReference>